<feature type="compositionally biased region" description="Polar residues" evidence="1">
    <location>
        <begin position="73"/>
        <end position="95"/>
    </location>
</feature>
<evidence type="ECO:0000259" key="2">
    <source>
        <dbReference type="Pfam" id="PF22936"/>
    </source>
</evidence>
<dbReference type="Proteomes" id="UP001151760">
    <property type="component" value="Unassembled WGS sequence"/>
</dbReference>
<evidence type="ECO:0000313" key="4">
    <source>
        <dbReference type="Proteomes" id="UP001151760"/>
    </source>
</evidence>
<dbReference type="EMBL" id="BQNB010014404">
    <property type="protein sequence ID" value="GJT27742.1"/>
    <property type="molecule type" value="Genomic_DNA"/>
</dbReference>
<protein>
    <recommendedName>
        <fullName evidence="2">Retrovirus-related Pol polyprotein from transposon TNT 1-94-like beta-barrel domain-containing protein</fullName>
    </recommendedName>
</protein>
<evidence type="ECO:0000313" key="3">
    <source>
        <dbReference type="EMBL" id="GJT27742.1"/>
    </source>
</evidence>
<reference evidence="3" key="2">
    <citation type="submission" date="2022-01" db="EMBL/GenBank/DDBJ databases">
        <authorList>
            <person name="Yamashiro T."/>
            <person name="Shiraishi A."/>
            <person name="Satake H."/>
            <person name="Nakayama K."/>
        </authorList>
    </citation>
    <scope>NUCLEOTIDE SEQUENCE</scope>
</reference>
<gene>
    <name evidence="3" type="ORF">Tco_0908017</name>
</gene>
<feature type="region of interest" description="Disordered" evidence="1">
    <location>
        <begin position="66"/>
        <end position="104"/>
    </location>
</feature>
<keyword evidence="4" id="KW-1185">Reference proteome</keyword>
<comment type="caution">
    <text evidence="3">The sequence shown here is derived from an EMBL/GenBank/DDBJ whole genome shotgun (WGS) entry which is preliminary data.</text>
</comment>
<proteinExistence type="predicted"/>
<feature type="region of interest" description="Disordered" evidence="1">
    <location>
        <begin position="209"/>
        <end position="234"/>
    </location>
</feature>
<accession>A0ABQ5CN22</accession>
<organism evidence="3 4">
    <name type="scientific">Tanacetum coccineum</name>
    <dbReference type="NCBI Taxonomy" id="301880"/>
    <lineage>
        <taxon>Eukaryota</taxon>
        <taxon>Viridiplantae</taxon>
        <taxon>Streptophyta</taxon>
        <taxon>Embryophyta</taxon>
        <taxon>Tracheophyta</taxon>
        <taxon>Spermatophyta</taxon>
        <taxon>Magnoliopsida</taxon>
        <taxon>eudicotyledons</taxon>
        <taxon>Gunneridae</taxon>
        <taxon>Pentapetalae</taxon>
        <taxon>asterids</taxon>
        <taxon>campanulids</taxon>
        <taxon>Asterales</taxon>
        <taxon>Asteraceae</taxon>
        <taxon>Asteroideae</taxon>
        <taxon>Anthemideae</taxon>
        <taxon>Anthemidinae</taxon>
        <taxon>Tanacetum</taxon>
    </lineage>
</organism>
<evidence type="ECO:0000256" key="1">
    <source>
        <dbReference type="SAM" id="MobiDB-lite"/>
    </source>
</evidence>
<dbReference type="Pfam" id="PF22936">
    <property type="entry name" value="Pol_BBD"/>
    <property type="match status" value="1"/>
</dbReference>
<reference evidence="3" key="1">
    <citation type="journal article" date="2022" name="Int. J. Mol. Sci.">
        <title>Draft Genome of Tanacetum Coccineum: Genomic Comparison of Closely Related Tanacetum-Family Plants.</title>
        <authorList>
            <person name="Yamashiro T."/>
            <person name="Shiraishi A."/>
            <person name="Nakayama K."/>
            <person name="Satake H."/>
        </authorList>
    </citation>
    <scope>NUCLEOTIDE SEQUENCE</scope>
</reference>
<feature type="domain" description="Retrovirus-related Pol polyprotein from transposon TNT 1-94-like beta-barrel" evidence="2">
    <location>
        <begin position="233"/>
        <end position="264"/>
    </location>
</feature>
<name>A0ABQ5CN22_9ASTR</name>
<sequence>MKSSLLQALRMLDQTFDRLQKLIESVKLLDEKDFTRAVNQKLFKIIYHLSGNILAVNMAFVSSSNNNTSSTNEAVNTAHGVSTASTQGVQSSRNTRQQEQRKLQKGVPVETLLHIFSPDSRFESSGEITIRGLEELEIALENYNAVPPLYTGNFMPPTSDLSFMLGVLMLALSIEEWVSDDEEEDVSQPKIEKKTVRPSIVKKEFIKSKQQQKTARKTVKQGNPQMDLKDKGVIDSGCSRHMTGNMSYLTNYEEIDGGYVAFGGPQK</sequence>
<dbReference type="InterPro" id="IPR054722">
    <property type="entry name" value="PolX-like_BBD"/>
</dbReference>